<evidence type="ECO:0000313" key="3">
    <source>
        <dbReference type="Proteomes" id="UP001321498"/>
    </source>
</evidence>
<dbReference type="Proteomes" id="UP001321498">
    <property type="component" value="Chromosome"/>
</dbReference>
<dbReference type="SUPFAM" id="SSF51445">
    <property type="entry name" value="(Trans)glycosidases"/>
    <property type="match status" value="1"/>
</dbReference>
<accession>A0ABM8GBH0</accession>
<name>A0ABM8GBH0_9MICO</name>
<keyword evidence="3" id="KW-1185">Reference proteome</keyword>
<protein>
    <submittedName>
        <fullName evidence="2">Uncharacterized protein</fullName>
    </submittedName>
</protein>
<reference evidence="3" key="1">
    <citation type="journal article" date="2019" name="Int. J. Syst. Evol. Microbiol.">
        <title>The Global Catalogue of Microorganisms (GCM) 10K type strain sequencing project: providing services to taxonomists for standard genome sequencing and annotation.</title>
        <authorList>
            <consortium name="The Broad Institute Genomics Platform"/>
            <consortium name="The Broad Institute Genome Sequencing Center for Infectious Disease"/>
            <person name="Wu L."/>
            <person name="Ma J."/>
        </authorList>
    </citation>
    <scope>NUCLEOTIDE SEQUENCE [LARGE SCALE GENOMIC DNA]</scope>
    <source>
        <strain evidence="3">NBRC 108725</strain>
    </source>
</reference>
<feature type="chain" id="PRO_5047083146" evidence="1">
    <location>
        <begin position="29"/>
        <end position="274"/>
    </location>
</feature>
<evidence type="ECO:0000313" key="2">
    <source>
        <dbReference type="EMBL" id="BDZ45572.1"/>
    </source>
</evidence>
<dbReference type="InterPro" id="IPR017853">
    <property type="entry name" value="GH"/>
</dbReference>
<dbReference type="Gene3D" id="3.20.20.80">
    <property type="entry name" value="Glycosidases"/>
    <property type="match status" value="1"/>
</dbReference>
<feature type="signal peptide" evidence="1">
    <location>
        <begin position="1"/>
        <end position="28"/>
    </location>
</feature>
<sequence length="274" mass="28368">MRKPLLKAVATVVTAVAMAVVAPTAAFAKPPGPEPKPVVSSTLGNDISWPQCGKALPSGQAFGIVGVTGGLANDSNPCFGAQLSWAQGSSGATGQPRTALYINTANPGVLAEWWPSANTTRQGSPVANPYGTCTHGDDEACAYVYGYAMAQDDATLRGVVTPSSYLWWLDVETENTWSPTDLAANAAALEGMTAYLEGIGARVGLYSTNFQWSVIVGPVSATSNLNGLPSWLAGASSEKDARSRCLSGTPLTPGGTVAVVQYIAKNLDYNVSCF</sequence>
<keyword evidence="1" id="KW-0732">Signal</keyword>
<dbReference type="EMBL" id="AP027731">
    <property type="protein sequence ID" value="BDZ45572.1"/>
    <property type="molecule type" value="Genomic_DNA"/>
</dbReference>
<dbReference type="RefSeq" id="WP_286278852.1">
    <property type="nucleotide sequence ID" value="NZ_AP027731.1"/>
</dbReference>
<proteinExistence type="predicted"/>
<organism evidence="2 3">
    <name type="scientific">Naasia aerilata</name>
    <dbReference type="NCBI Taxonomy" id="1162966"/>
    <lineage>
        <taxon>Bacteria</taxon>
        <taxon>Bacillati</taxon>
        <taxon>Actinomycetota</taxon>
        <taxon>Actinomycetes</taxon>
        <taxon>Micrococcales</taxon>
        <taxon>Microbacteriaceae</taxon>
        <taxon>Naasia</taxon>
    </lineage>
</organism>
<evidence type="ECO:0000256" key="1">
    <source>
        <dbReference type="SAM" id="SignalP"/>
    </source>
</evidence>
<gene>
    <name evidence="2" type="ORF">GCM10025866_14810</name>
</gene>